<protein>
    <submittedName>
        <fullName evidence="1">Uncharacterized protein</fullName>
    </submittedName>
</protein>
<name>A0A0P1ENF9_9RHOB</name>
<keyword evidence="2" id="KW-1185">Reference proteome</keyword>
<dbReference type="AlphaFoldDB" id="A0A0P1ENF9"/>
<dbReference type="RefSeq" id="WP_058238942.1">
    <property type="nucleotide sequence ID" value="NZ_CYPW01000006.1"/>
</dbReference>
<proteinExistence type="predicted"/>
<evidence type="ECO:0000313" key="2">
    <source>
        <dbReference type="Proteomes" id="UP000054823"/>
    </source>
</evidence>
<dbReference type="EMBL" id="CYPW01000006">
    <property type="protein sequence ID" value="CUH51664.1"/>
    <property type="molecule type" value="Genomic_DNA"/>
</dbReference>
<organism evidence="1 2">
    <name type="scientific">Shimia marina</name>
    <dbReference type="NCBI Taxonomy" id="321267"/>
    <lineage>
        <taxon>Bacteria</taxon>
        <taxon>Pseudomonadati</taxon>
        <taxon>Pseudomonadota</taxon>
        <taxon>Alphaproteobacteria</taxon>
        <taxon>Rhodobacterales</taxon>
        <taxon>Roseobacteraceae</taxon>
    </lineage>
</organism>
<reference evidence="1 2" key="1">
    <citation type="submission" date="2015-09" db="EMBL/GenBank/DDBJ databases">
        <authorList>
            <consortium name="Swine Surveillance"/>
        </authorList>
    </citation>
    <scope>NUCLEOTIDE SEQUENCE [LARGE SCALE GENOMIC DNA]</scope>
    <source>
        <strain evidence="1 2">CECT 7688</strain>
    </source>
</reference>
<sequence length="93" mass="10447">MITEDEISPELKKNLGLLRPFIGHTIPEGLLQRLEALASNRFTYREAISVLGFTQSELFTAILTGHLFLDLYSTALKKDTELLVFSPHTPGIF</sequence>
<dbReference type="Proteomes" id="UP000054823">
    <property type="component" value="Unassembled WGS sequence"/>
</dbReference>
<gene>
    <name evidence="1" type="ORF">SHM7688_01103</name>
</gene>
<accession>A0A0P1ENF9</accession>
<evidence type="ECO:0000313" key="1">
    <source>
        <dbReference type="EMBL" id="CUH51664.1"/>
    </source>
</evidence>